<dbReference type="AlphaFoldDB" id="A0A5D4NZE2"/>
<gene>
    <name evidence="1" type="ORF">FZC78_09225</name>
</gene>
<name>A0A5D4NZE2_9BACI</name>
<reference evidence="1 2" key="1">
    <citation type="submission" date="2019-08" db="EMBL/GenBank/DDBJ databases">
        <title>Bacillus genomes from the desert of Cuatro Cienegas, Coahuila.</title>
        <authorList>
            <person name="Olmedo-Alvarez G."/>
        </authorList>
    </citation>
    <scope>NUCLEOTIDE SEQUENCE [LARGE SCALE GENOMIC DNA]</scope>
    <source>
        <strain evidence="1 2">CH34_1T</strain>
    </source>
</reference>
<sequence length="72" mass="8005">MVSKSKCCFNGISPSTLFTYEDLRCRRKISCGTSGHLFAAPSPSGSNNPHRKKGKTAFFSIRNIYFPDSSLR</sequence>
<comment type="caution">
    <text evidence="1">The sequence shown here is derived from an EMBL/GenBank/DDBJ whole genome shotgun (WGS) entry which is preliminary data.</text>
</comment>
<dbReference type="Proteomes" id="UP000322267">
    <property type="component" value="Unassembled WGS sequence"/>
</dbReference>
<evidence type="ECO:0000313" key="1">
    <source>
        <dbReference type="EMBL" id="TYS18002.1"/>
    </source>
</evidence>
<protein>
    <submittedName>
        <fullName evidence="1">Uncharacterized protein</fullName>
    </submittedName>
</protein>
<accession>A0A5D4NZE2</accession>
<dbReference type="EMBL" id="VTEI01000003">
    <property type="protein sequence ID" value="TYS18002.1"/>
    <property type="molecule type" value="Genomic_DNA"/>
</dbReference>
<evidence type="ECO:0000313" key="2">
    <source>
        <dbReference type="Proteomes" id="UP000322267"/>
    </source>
</evidence>
<proteinExistence type="predicted"/>
<organism evidence="1 2">
    <name type="scientific">Rossellomorea vietnamensis</name>
    <dbReference type="NCBI Taxonomy" id="218284"/>
    <lineage>
        <taxon>Bacteria</taxon>
        <taxon>Bacillati</taxon>
        <taxon>Bacillota</taxon>
        <taxon>Bacilli</taxon>
        <taxon>Bacillales</taxon>
        <taxon>Bacillaceae</taxon>
        <taxon>Rossellomorea</taxon>
    </lineage>
</organism>